<dbReference type="Proteomes" id="UP000024635">
    <property type="component" value="Unassembled WGS sequence"/>
</dbReference>
<comment type="caution">
    <text evidence="2">The sequence shown here is derived from an EMBL/GenBank/DDBJ whole genome shotgun (WGS) entry which is preliminary data.</text>
</comment>
<organism evidence="2 3">
    <name type="scientific">Ancylostoma ceylanicum</name>
    <dbReference type="NCBI Taxonomy" id="53326"/>
    <lineage>
        <taxon>Eukaryota</taxon>
        <taxon>Metazoa</taxon>
        <taxon>Ecdysozoa</taxon>
        <taxon>Nematoda</taxon>
        <taxon>Chromadorea</taxon>
        <taxon>Rhabditida</taxon>
        <taxon>Rhabditina</taxon>
        <taxon>Rhabditomorpha</taxon>
        <taxon>Strongyloidea</taxon>
        <taxon>Ancylostomatidae</taxon>
        <taxon>Ancylostomatinae</taxon>
        <taxon>Ancylostoma</taxon>
    </lineage>
</organism>
<feature type="region of interest" description="Disordered" evidence="1">
    <location>
        <begin position="118"/>
        <end position="266"/>
    </location>
</feature>
<proteinExistence type="predicted"/>
<feature type="compositionally biased region" description="Basic and acidic residues" evidence="1">
    <location>
        <begin position="118"/>
        <end position="127"/>
    </location>
</feature>
<dbReference type="EMBL" id="JARK01001486">
    <property type="protein sequence ID" value="EYB96426.1"/>
    <property type="molecule type" value="Genomic_DNA"/>
</dbReference>
<feature type="compositionally biased region" description="Basic and acidic residues" evidence="1">
    <location>
        <begin position="247"/>
        <end position="256"/>
    </location>
</feature>
<name>A0A016T1B6_9BILA</name>
<reference evidence="3" key="1">
    <citation type="journal article" date="2015" name="Nat. Genet.">
        <title>The genome and transcriptome of the zoonotic hookworm Ancylostoma ceylanicum identify infection-specific gene families.</title>
        <authorList>
            <person name="Schwarz E.M."/>
            <person name="Hu Y."/>
            <person name="Antoshechkin I."/>
            <person name="Miller M.M."/>
            <person name="Sternberg P.W."/>
            <person name="Aroian R.V."/>
        </authorList>
    </citation>
    <scope>NUCLEOTIDE SEQUENCE</scope>
    <source>
        <strain evidence="3">HY135</strain>
    </source>
</reference>
<dbReference type="OrthoDB" id="10644642at2759"/>
<gene>
    <name evidence="2" type="primary">Acey_s0150.g2747</name>
    <name evidence="2" type="ORF">Y032_0150g2747</name>
</gene>
<evidence type="ECO:0000313" key="2">
    <source>
        <dbReference type="EMBL" id="EYB96426.1"/>
    </source>
</evidence>
<accession>A0A016T1B6</accession>
<feature type="compositionally biased region" description="Low complexity" evidence="1">
    <location>
        <begin position="142"/>
        <end position="151"/>
    </location>
</feature>
<feature type="compositionally biased region" description="Acidic residues" evidence="1">
    <location>
        <begin position="63"/>
        <end position="75"/>
    </location>
</feature>
<feature type="compositionally biased region" description="Basic and acidic residues" evidence="1">
    <location>
        <begin position="168"/>
        <end position="195"/>
    </location>
</feature>
<feature type="compositionally biased region" description="Basic residues" evidence="1">
    <location>
        <begin position="196"/>
        <end position="214"/>
    </location>
</feature>
<feature type="region of interest" description="Disordered" evidence="1">
    <location>
        <begin position="45"/>
        <end position="75"/>
    </location>
</feature>
<evidence type="ECO:0000313" key="3">
    <source>
        <dbReference type="Proteomes" id="UP000024635"/>
    </source>
</evidence>
<sequence length="328" mass="37065">MPIFSKNVMNITLLTLMQLMLFIHGSTLYLLNLCSKRHRDEIGGKFEDSSEEDESMCCSSGTDNDDDEGDDNAEDDWYDVHYEDEKDYKRGNSKSDCECDIFHSQFTYFARIGAGQALKHEKAEKKTRSIQKSVGSKEKVNQSKSKQSKVTSKQDDKGLVKEQTNAAQKEEKGKGKRPHVESKDRKKEQKQDKQKKSPVQKKGKPKETKHKAHEQKKGGESVEKPKQKKSTAKSKILPPKGKQRVKRSGEGVDKKKSVSMSSNCSISRPCDQFPTKIHNTKPNLINTTLIQSILMKNDGLESLLKAVLKLISEGRKSSNARARIKFSI</sequence>
<keyword evidence="3" id="KW-1185">Reference proteome</keyword>
<protein>
    <submittedName>
        <fullName evidence="2">Uncharacterized protein</fullName>
    </submittedName>
</protein>
<feature type="compositionally biased region" description="Basic and acidic residues" evidence="1">
    <location>
        <begin position="215"/>
        <end position="225"/>
    </location>
</feature>
<dbReference type="AlphaFoldDB" id="A0A016T1B6"/>
<evidence type="ECO:0000256" key="1">
    <source>
        <dbReference type="SAM" id="MobiDB-lite"/>
    </source>
</evidence>